<feature type="compositionally biased region" description="Basic and acidic residues" evidence="1">
    <location>
        <begin position="1"/>
        <end position="13"/>
    </location>
</feature>
<feature type="compositionally biased region" description="Low complexity" evidence="1">
    <location>
        <begin position="72"/>
        <end position="83"/>
    </location>
</feature>
<name>A0ABQ5H982_9ASTR</name>
<proteinExistence type="predicted"/>
<reference evidence="2" key="1">
    <citation type="journal article" date="2022" name="Int. J. Mol. Sci.">
        <title>Draft Genome of Tanacetum Coccineum: Genomic Comparison of Closely Related Tanacetum-Family Plants.</title>
        <authorList>
            <person name="Yamashiro T."/>
            <person name="Shiraishi A."/>
            <person name="Nakayama K."/>
            <person name="Satake H."/>
        </authorList>
    </citation>
    <scope>NUCLEOTIDE SEQUENCE</scope>
</reference>
<evidence type="ECO:0000256" key="1">
    <source>
        <dbReference type="SAM" id="MobiDB-lite"/>
    </source>
</evidence>
<feature type="region of interest" description="Disordered" evidence="1">
    <location>
        <begin position="1"/>
        <end position="98"/>
    </location>
</feature>
<keyword evidence="3" id="KW-1185">Reference proteome</keyword>
<accession>A0ABQ5H982</accession>
<protein>
    <submittedName>
        <fullName evidence="2">Uncharacterized protein</fullName>
    </submittedName>
</protein>
<organism evidence="2 3">
    <name type="scientific">Tanacetum coccineum</name>
    <dbReference type="NCBI Taxonomy" id="301880"/>
    <lineage>
        <taxon>Eukaryota</taxon>
        <taxon>Viridiplantae</taxon>
        <taxon>Streptophyta</taxon>
        <taxon>Embryophyta</taxon>
        <taxon>Tracheophyta</taxon>
        <taxon>Spermatophyta</taxon>
        <taxon>Magnoliopsida</taxon>
        <taxon>eudicotyledons</taxon>
        <taxon>Gunneridae</taxon>
        <taxon>Pentapetalae</taxon>
        <taxon>asterids</taxon>
        <taxon>campanulids</taxon>
        <taxon>Asterales</taxon>
        <taxon>Asteraceae</taxon>
        <taxon>Asteroideae</taxon>
        <taxon>Anthemideae</taxon>
        <taxon>Anthemidinae</taxon>
        <taxon>Tanacetum</taxon>
    </lineage>
</organism>
<evidence type="ECO:0000313" key="3">
    <source>
        <dbReference type="Proteomes" id="UP001151760"/>
    </source>
</evidence>
<evidence type="ECO:0000313" key="2">
    <source>
        <dbReference type="EMBL" id="GJT83984.1"/>
    </source>
</evidence>
<reference evidence="2" key="2">
    <citation type="submission" date="2022-01" db="EMBL/GenBank/DDBJ databases">
        <authorList>
            <person name="Yamashiro T."/>
            <person name="Shiraishi A."/>
            <person name="Satake H."/>
            <person name="Nakayama K."/>
        </authorList>
    </citation>
    <scope>NUCLEOTIDE SEQUENCE</scope>
</reference>
<dbReference type="Proteomes" id="UP001151760">
    <property type="component" value="Unassembled WGS sequence"/>
</dbReference>
<gene>
    <name evidence="2" type="ORF">Tco_1058326</name>
</gene>
<comment type="caution">
    <text evidence="2">The sequence shown here is derived from an EMBL/GenBank/DDBJ whole genome shotgun (WGS) entry which is preliminary data.</text>
</comment>
<dbReference type="EMBL" id="BQNB010019311">
    <property type="protein sequence ID" value="GJT83984.1"/>
    <property type="molecule type" value="Genomic_DNA"/>
</dbReference>
<sequence length="257" mass="27980">MPKSNHDKKDNKSLKRTTQISVRACRFVNPQPTSTPYQRFSPPNDYQTAPPSTPLESPPTTSIAPSGLAPGQLLTTPKTTPPQLTSPPPAPSQPSKQTSPLAINLELVDLIFSTPPTSPRPFFDSLEDLPPRTTNPPDQNLPVTKGIPVSDFKDLFYYGIRNHVALEETGDPTREAAVYSYIAASLLGLFTKPASNLLEDICPSPVCGFRSDPQTEMMDRKDLFETKAKGRSDRKAKEKILCSVIGGFGVDSATLSL</sequence>